<reference evidence="1 2" key="1">
    <citation type="submission" date="2024-09" db="EMBL/GenBank/DDBJ databases">
        <title>Novel species of the genus Pelomonas and Roseateles isolated from streams.</title>
        <authorList>
            <person name="Lu H."/>
        </authorList>
    </citation>
    <scope>NUCLEOTIDE SEQUENCE [LARGE SCALE GENOMIC DNA]</scope>
    <source>
        <strain evidence="1 2">DC23W</strain>
    </source>
</reference>
<protein>
    <submittedName>
        <fullName evidence="1">Uncharacterized protein</fullName>
    </submittedName>
</protein>
<sequence length="74" mass="8122">MRNIDELLQDGGSVSIEPRDDIPCVACAADFHNTIALLVRRNGESLTALLKRLDKAVARYYSDTVVTDETEAQG</sequence>
<gene>
    <name evidence="1" type="ORF">ACG02S_26225</name>
</gene>
<evidence type="ECO:0000313" key="1">
    <source>
        <dbReference type="EMBL" id="MFG6417385.1"/>
    </source>
</evidence>
<dbReference type="RefSeq" id="WP_394473440.1">
    <property type="nucleotide sequence ID" value="NZ_JBIGHY010000037.1"/>
</dbReference>
<comment type="caution">
    <text evidence="1">The sequence shown here is derived from an EMBL/GenBank/DDBJ whole genome shotgun (WGS) entry which is preliminary data.</text>
</comment>
<evidence type="ECO:0000313" key="2">
    <source>
        <dbReference type="Proteomes" id="UP001606300"/>
    </source>
</evidence>
<name>A0ABW7EV82_9BURK</name>
<dbReference type="Proteomes" id="UP001606300">
    <property type="component" value="Unassembled WGS sequence"/>
</dbReference>
<accession>A0ABW7EV82</accession>
<proteinExistence type="predicted"/>
<keyword evidence="2" id="KW-1185">Reference proteome</keyword>
<organism evidence="1 2">
    <name type="scientific">Pelomonas dachongensis</name>
    <dbReference type="NCBI Taxonomy" id="3299029"/>
    <lineage>
        <taxon>Bacteria</taxon>
        <taxon>Pseudomonadati</taxon>
        <taxon>Pseudomonadota</taxon>
        <taxon>Betaproteobacteria</taxon>
        <taxon>Burkholderiales</taxon>
        <taxon>Sphaerotilaceae</taxon>
        <taxon>Roseateles</taxon>
    </lineage>
</organism>
<dbReference type="EMBL" id="JBIGHY010000037">
    <property type="protein sequence ID" value="MFG6417385.1"/>
    <property type="molecule type" value="Genomic_DNA"/>
</dbReference>